<feature type="compositionally biased region" description="Basic and acidic residues" evidence="1">
    <location>
        <begin position="172"/>
        <end position="182"/>
    </location>
</feature>
<keyword evidence="4" id="KW-1185">Reference proteome</keyword>
<reference evidence="3" key="1">
    <citation type="submission" date="2021-03" db="EMBL/GenBank/DDBJ databases">
        <title>Revisited historic fungal species revealed as producer of novel bioactive compounds through whole genome sequencing and comparative genomics.</title>
        <authorList>
            <person name="Vignolle G.A."/>
            <person name="Hochenegger N."/>
            <person name="Mach R.L."/>
            <person name="Mach-Aigner A.R."/>
            <person name="Javad Rahimi M."/>
            <person name="Salim K.A."/>
            <person name="Chan C.M."/>
            <person name="Lim L.B.L."/>
            <person name="Cai F."/>
            <person name="Druzhinina I.S."/>
            <person name="U'Ren J.M."/>
            <person name="Derntl C."/>
        </authorList>
    </citation>
    <scope>NUCLEOTIDE SEQUENCE</scope>
    <source>
        <strain evidence="3">TUCIM 5799</strain>
    </source>
</reference>
<dbReference type="InterPro" id="IPR052895">
    <property type="entry name" value="HetReg/Transcr_Mod"/>
</dbReference>
<proteinExistence type="predicted"/>
<dbReference type="Pfam" id="PF06985">
    <property type="entry name" value="HET"/>
    <property type="match status" value="1"/>
</dbReference>
<sequence length="696" mass="79788">MATVDRAIVYNRRLDPSRKQIRLLTVLPATNDSKLVHCRLKTVSLVADLRYIALSYVWGDPDVTLDVVVNGLVFGVTENLASALWYFREYDMLRGTHGEPLRLWVDALCINQKDLKERAQQVASMGSVYGQAMHVFSWLCAPNKNEHRVDEGIRTVREVMAEMEWEDISDDETVKDKGKGEYSDGDCSTSESDSHSYHCHSKSPLDDPSREEVEQFTQEIIRRPELCRNNMKAKWVNTAWSAIIQLETLKYWNRIWVYQEMILAKQTTDCHFLVIGNEMVLAVILNEFRSLFLGMLIEFENTAKKPSAMGSETWRRLIARRWAIIGTTLKVTWIVKESMNHRDLVLHWIFYTISSCEASDPRDMVYAWLGILNLDIQPDYEKTVKDVYLDWCKYTSTEWAADTEGPALCLNDILRGAGLAGREGDAYGLPSWIPDLSKPRINPYDLVSSSTKAFFDLDRHHSCYEDILKIHGAQCGGVLHHVQIDFESHDNLWRYFFHDLVMSKPKNETEISLKLDVSYEHQCLATLLRGIDPTTSPWRLLGKDKLDGFWQLLGFFALRSSNISDAQFLIEPLLTGGSSGANEDKMTRAARRQRPLQKRFSEVAAAHFVDRLEEHLTRLEGSYFFETETGYLGIGGGVQVDDKICILNGCDFPVIMRRTADSWIYIGPCYVYGISNIYPTDVIKRDGLDVQWFEIS</sequence>
<feature type="domain" description="Heterokaryon incompatibility" evidence="2">
    <location>
        <begin position="51"/>
        <end position="260"/>
    </location>
</feature>
<feature type="region of interest" description="Disordered" evidence="1">
    <location>
        <begin position="170"/>
        <end position="210"/>
    </location>
</feature>
<protein>
    <recommendedName>
        <fullName evidence="2">Heterokaryon incompatibility domain-containing protein</fullName>
    </recommendedName>
</protein>
<dbReference type="AlphaFoldDB" id="A0A9Q0AQG0"/>
<accession>A0A9Q0AQG0</accession>
<dbReference type="InterPro" id="IPR010730">
    <property type="entry name" value="HET"/>
</dbReference>
<dbReference type="PANTHER" id="PTHR24148">
    <property type="entry name" value="ANKYRIN REPEAT DOMAIN-CONTAINING PROTEIN 39 HOMOLOG-RELATED"/>
    <property type="match status" value="1"/>
</dbReference>
<dbReference type="Proteomes" id="UP000829685">
    <property type="component" value="Unassembled WGS sequence"/>
</dbReference>
<evidence type="ECO:0000313" key="4">
    <source>
        <dbReference type="Proteomes" id="UP000829685"/>
    </source>
</evidence>
<dbReference type="EMBL" id="JAFIMR010000011">
    <property type="protein sequence ID" value="KAI1872494.1"/>
    <property type="molecule type" value="Genomic_DNA"/>
</dbReference>
<gene>
    <name evidence="3" type="ORF">JX265_005374</name>
</gene>
<evidence type="ECO:0000313" key="3">
    <source>
        <dbReference type="EMBL" id="KAI1872494.1"/>
    </source>
</evidence>
<comment type="caution">
    <text evidence="3">The sequence shown here is derived from an EMBL/GenBank/DDBJ whole genome shotgun (WGS) entry which is preliminary data.</text>
</comment>
<evidence type="ECO:0000256" key="1">
    <source>
        <dbReference type="SAM" id="MobiDB-lite"/>
    </source>
</evidence>
<dbReference type="PANTHER" id="PTHR24148:SF73">
    <property type="entry name" value="HET DOMAIN PROTEIN (AFU_ORTHOLOGUE AFUA_8G01020)"/>
    <property type="match status" value="1"/>
</dbReference>
<evidence type="ECO:0000259" key="2">
    <source>
        <dbReference type="Pfam" id="PF06985"/>
    </source>
</evidence>
<organism evidence="3 4">
    <name type="scientific">Neoarthrinium moseri</name>
    <dbReference type="NCBI Taxonomy" id="1658444"/>
    <lineage>
        <taxon>Eukaryota</taxon>
        <taxon>Fungi</taxon>
        <taxon>Dikarya</taxon>
        <taxon>Ascomycota</taxon>
        <taxon>Pezizomycotina</taxon>
        <taxon>Sordariomycetes</taxon>
        <taxon>Xylariomycetidae</taxon>
        <taxon>Amphisphaeriales</taxon>
        <taxon>Apiosporaceae</taxon>
        <taxon>Neoarthrinium</taxon>
    </lineage>
</organism>
<name>A0A9Q0AQG0_9PEZI</name>